<dbReference type="CDD" id="cd07377">
    <property type="entry name" value="WHTH_GntR"/>
    <property type="match status" value="1"/>
</dbReference>
<dbReference type="Proteomes" id="UP000320160">
    <property type="component" value="Unassembled WGS sequence"/>
</dbReference>
<dbReference type="OrthoDB" id="7173258at2"/>
<accession>A0A553WD25</accession>
<dbReference type="Pfam" id="PF00392">
    <property type="entry name" value="GntR"/>
    <property type="match status" value="1"/>
</dbReference>
<dbReference type="Pfam" id="PF07702">
    <property type="entry name" value="UTRA"/>
    <property type="match status" value="1"/>
</dbReference>
<dbReference type="Gene3D" id="3.40.1410.10">
    <property type="entry name" value="Chorismate lyase-like"/>
    <property type="match status" value="1"/>
</dbReference>
<dbReference type="PANTHER" id="PTHR44846">
    <property type="entry name" value="MANNOSYL-D-GLYCERATE TRANSPORT/METABOLISM SYSTEM REPRESSOR MNGR-RELATED"/>
    <property type="match status" value="1"/>
</dbReference>
<dbReference type="PROSITE" id="PS50949">
    <property type="entry name" value="HTH_GNTR"/>
    <property type="match status" value="1"/>
</dbReference>
<keyword evidence="2" id="KW-0238">DNA-binding</keyword>
<name>A0A553WD25_9SPHN</name>
<dbReference type="EMBL" id="VKKU01000002">
    <property type="protein sequence ID" value="TSB02594.1"/>
    <property type="molecule type" value="Genomic_DNA"/>
</dbReference>
<protein>
    <submittedName>
        <fullName evidence="5">GntR family transcriptional regulator</fullName>
    </submittedName>
</protein>
<evidence type="ECO:0000256" key="2">
    <source>
        <dbReference type="ARBA" id="ARBA00023125"/>
    </source>
</evidence>
<dbReference type="SUPFAM" id="SSF64288">
    <property type="entry name" value="Chorismate lyase-like"/>
    <property type="match status" value="1"/>
</dbReference>
<dbReference type="InterPro" id="IPR011663">
    <property type="entry name" value="UTRA"/>
</dbReference>
<evidence type="ECO:0000313" key="5">
    <source>
        <dbReference type="EMBL" id="TSB02594.1"/>
    </source>
</evidence>
<evidence type="ECO:0000259" key="4">
    <source>
        <dbReference type="PROSITE" id="PS50949"/>
    </source>
</evidence>
<reference evidence="5 6" key="1">
    <citation type="submission" date="2019-07" db="EMBL/GenBank/DDBJ databases">
        <authorList>
            <person name="Park M."/>
        </authorList>
    </citation>
    <scope>NUCLEOTIDE SEQUENCE [LARGE SCALE GENOMIC DNA]</scope>
    <source>
        <strain evidence="5 6">KCTC32445</strain>
    </source>
</reference>
<keyword evidence="6" id="KW-1185">Reference proteome</keyword>
<keyword evidence="3" id="KW-0804">Transcription</keyword>
<keyword evidence="1" id="KW-0805">Transcription regulation</keyword>
<dbReference type="SMART" id="SM00345">
    <property type="entry name" value="HTH_GNTR"/>
    <property type="match status" value="1"/>
</dbReference>
<gene>
    <name evidence="5" type="ORF">FOM92_10735</name>
</gene>
<dbReference type="Gene3D" id="1.10.10.10">
    <property type="entry name" value="Winged helix-like DNA-binding domain superfamily/Winged helix DNA-binding domain"/>
    <property type="match status" value="1"/>
</dbReference>
<organism evidence="5 6">
    <name type="scientific">Sphingorhabdus contaminans</name>
    <dbReference type="NCBI Taxonomy" id="1343899"/>
    <lineage>
        <taxon>Bacteria</taxon>
        <taxon>Pseudomonadati</taxon>
        <taxon>Pseudomonadota</taxon>
        <taxon>Alphaproteobacteria</taxon>
        <taxon>Sphingomonadales</taxon>
        <taxon>Sphingomonadaceae</taxon>
        <taxon>Sphingorhabdus</taxon>
    </lineage>
</organism>
<dbReference type="InterPro" id="IPR028978">
    <property type="entry name" value="Chorismate_lyase_/UTRA_dom_sf"/>
</dbReference>
<dbReference type="SMART" id="SM00866">
    <property type="entry name" value="UTRA"/>
    <property type="match status" value="1"/>
</dbReference>
<dbReference type="GO" id="GO:0003700">
    <property type="term" value="F:DNA-binding transcription factor activity"/>
    <property type="evidence" value="ECO:0007669"/>
    <property type="project" value="InterPro"/>
</dbReference>
<dbReference type="PANTHER" id="PTHR44846:SF17">
    <property type="entry name" value="GNTR-FAMILY TRANSCRIPTIONAL REGULATOR"/>
    <property type="match status" value="1"/>
</dbReference>
<evidence type="ECO:0000256" key="1">
    <source>
        <dbReference type="ARBA" id="ARBA00023015"/>
    </source>
</evidence>
<dbReference type="PRINTS" id="PR00035">
    <property type="entry name" value="HTHGNTR"/>
</dbReference>
<sequence>MPRYKELAEELRAEILAGEYSEDSFPTESDLCKRYGVSRFTVREALRALQSEGLIARKRGSGTIIQPAVARGGALHQPLSNVGEIQQYARDTQAKFERMGEAPLPKAIAEQAGIVAGGRWTRFKGLRTSGGSSQPIATTEAYVHESLAEAARKVAPGEETIFRQLERLAGIRIAVVTQDIQAVAASSEVAKRLGVPKRSPCLLIVRCYKDADGNILEISANHHPGDRFAYSMHIEVDG</sequence>
<evidence type="ECO:0000256" key="3">
    <source>
        <dbReference type="ARBA" id="ARBA00023163"/>
    </source>
</evidence>
<dbReference type="GO" id="GO:0003677">
    <property type="term" value="F:DNA binding"/>
    <property type="evidence" value="ECO:0007669"/>
    <property type="project" value="UniProtKB-KW"/>
</dbReference>
<dbReference type="InterPro" id="IPR036388">
    <property type="entry name" value="WH-like_DNA-bd_sf"/>
</dbReference>
<dbReference type="GO" id="GO:0045892">
    <property type="term" value="P:negative regulation of DNA-templated transcription"/>
    <property type="evidence" value="ECO:0007669"/>
    <property type="project" value="TreeGrafter"/>
</dbReference>
<dbReference type="InterPro" id="IPR050679">
    <property type="entry name" value="Bact_HTH_transcr_reg"/>
</dbReference>
<dbReference type="InterPro" id="IPR036390">
    <property type="entry name" value="WH_DNA-bd_sf"/>
</dbReference>
<feature type="domain" description="HTH gntR-type" evidence="4">
    <location>
        <begin position="1"/>
        <end position="68"/>
    </location>
</feature>
<dbReference type="SUPFAM" id="SSF46785">
    <property type="entry name" value="Winged helix' DNA-binding domain"/>
    <property type="match status" value="1"/>
</dbReference>
<evidence type="ECO:0000313" key="6">
    <source>
        <dbReference type="Proteomes" id="UP000320160"/>
    </source>
</evidence>
<comment type="caution">
    <text evidence="5">The sequence shown here is derived from an EMBL/GenBank/DDBJ whole genome shotgun (WGS) entry which is preliminary data.</text>
</comment>
<dbReference type="AlphaFoldDB" id="A0A553WD25"/>
<dbReference type="InterPro" id="IPR000524">
    <property type="entry name" value="Tscrpt_reg_HTH_GntR"/>
</dbReference>
<proteinExistence type="predicted"/>